<dbReference type="GO" id="GO:0008239">
    <property type="term" value="F:dipeptidyl-peptidase activity"/>
    <property type="evidence" value="ECO:0007669"/>
    <property type="project" value="TreeGrafter"/>
</dbReference>
<dbReference type="PANTHER" id="PTHR11731">
    <property type="entry name" value="PROTEASE FAMILY S9B,C DIPEPTIDYL-PEPTIDASE IV-RELATED"/>
    <property type="match status" value="1"/>
</dbReference>
<proteinExistence type="predicted"/>
<dbReference type="GO" id="GO:0008236">
    <property type="term" value="F:serine-type peptidase activity"/>
    <property type="evidence" value="ECO:0007669"/>
    <property type="project" value="InterPro"/>
</dbReference>
<sequence length="800" mass="87581">MTTAIETETVTIDWTARYATIQSLIHDPSTLIPGSIVLPRWIDARTFWYTRDLPSGSEVRIVDATGERADRRLALSAIIDALQSANPDAAAIGQEDVVPVEGSLETITVKYAGGFWIYDTARGTAAPREDGTRSGDQIALAPDRKTRIVVRDNNLVLVRGDGGEVALTVDGEEANAYGSVPLVARALDQFAGRAPQGSWSPDGGHFFTLRTDERRVGSLPIMEFLPATGVRPQVRTNRTSLPGDENVTEFTLVMVDAGGGVTEIDHAPLPAVRMNDTPFKSGMTWWSADSSTAYFVAIERGERKVSVIACDAATGKTRVVFCEESDAPIDLSVNVYTPALIHALPARNQLVWYSERSGRGHLYLYDLETGEMIRPLTDGDWQVREVLGVDEEERTLIFLAAGIGSASTPYQVRPCSVEFDEGLPSLRILRDDDGEHLVYRPRDINVTASTPFEVPPESIAGVAPGGSYFVDTISYLDRLPRTILCDRGGNVIRELESGDEDALPAGWRWPVPVRAKAADGETDVFGVLFFPVDYDPEESYPVIDAIYGGPQLHIAPAGAFADGMSTAHLIEAAALSELGAFTLLLDGRGTSERDKAFRHASWGRVHEASNIEDHIAAIRQLKEIHPAMDLDRVGITGFSAGGYAAALASFRHGSFFKVAVAGGGNYDQSLFWHSWGERYHGAYDEEHYATQAAKTYAAEASGKILFIHGLRDFGCHPAALFQMLQALVENHKDYDLVLLPAVGHMLSGYGERRRLDYFVEHLFGERPPVLAEPFTLASDERYREIVEIGPSIAEERAREE</sequence>
<dbReference type="InterPro" id="IPR029058">
    <property type="entry name" value="AB_hydrolase_fold"/>
</dbReference>
<dbReference type="InterPro" id="IPR002469">
    <property type="entry name" value="Peptidase_S9B_N"/>
</dbReference>
<accession>A0AAU7VXJ1</accession>
<dbReference type="AlphaFoldDB" id="A0AAU7VXJ1"/>
<evidence type="ECO:0000259" key="1">
    <source>
        <dbReference type="Pfam" id="PF00326"/>
    </source>
</evidence>
<dbReference type="EMBL" id="CP158357">
    <property type="protein sequence ID" value="XBX78794.1"/>
    <property type="molecule type" value="Genomic_DNA"/>
</dbReference>
<dbReference type="InterPro" id="IPR050278">
    <property type="entry name" value="Serine_Prot_S9B/DPPIV"/>
</dbReference>
<name>A0AAU7VXJ1_9MICO</name>
<feature type="domain" description="Dipeptidylpeptidase IV N-terminal" evidence="2">
    <location>
        <begin position="110"/>
        <end position="420"/>
    </location>
</feature>
<dbReference type="InterPro" id="IPR001375">
    <property type="entry name" value="Peptidase_S9_cat"/>
</dbReference>
<reference evidence="3" key="1">
    <citation type="submission" date="2024-06" db="EMBL/GenBank/DDBJ databases">
        <title>Draft genome sequence of Microbacterium sp. strain A8/3-1, isolated from Oxytropis tragacanthoides Fisch. ex DC. Root nodules in the Altai region of Russia.</title>
        <authorList>
            <person name="Sazanova A."/>
            <person name="Guro P."/>
            <person name="Kuznetsova I."/>
            <person name="Belimov A."/>
            <person name="Safronova V."/>
        </authorList>
    </citation>
    <scope>NUCLEOTIDE SEQUENCE</scope>
    <source>
        <strain evidence="3">A8/3-1</strain>
    </source>
</reference>
<dbReference type="Gene3D" id="2.140.10.30">
    <property type="entry name" value="Dipeptidylpeptidase IV, N-terminal domain"/>
    <property type="match status" value="1"/>
</dbReference>
<dbReference type="Pfam" id="PF00326">
    <property type="entry name" value="Peptidase_S9"/>
    <property type="match status" value="1"/>
</dbReference>
<dbReference type="SUPFAM" id="SSF82171">
    <property type="entry name" value="DPP6 N-terminal domain-like"/>
    <property type="match status" value="1"/>
</dbReference>
<gene>
    <name evidence="3" type="ORF">ABS642_01540</name>
</gene>
<dbReference type="Gene3D" id="3.40.50.1820">
    <property type="entry name" value="alpha/beta hydrolase"/>
    <property type="match status" value="1"/>
</dbReference>
<evidence type="ECO:0000313" key="3">
    <source>
        <dbReference type="EMBL" id="XBX78794.1"/>
    </source>
</evidence>
<evidence type="ECO:0000259" key="2">
    <source>
        <dbReference type="Pfam" id="PF00930"/>
    </source>
</evidence>
<dbReference type="Pfam" id="PF00930">
    <property type="entry name" value="DPPIV_N"/>
    <property type="match status" value="1"/>
</dbReference>
<protein>
    <submittedName>
        <fullName evidence="3">DPP IV N-terminal domain-containing protein</fullName>
    </submittedName>
</protein>
<organism evidence="3">
    <name type="scientific">Microbacterium sp. A8/3-1</name>
    <dbReference type="NCBI Taxonomy" id="3160749"/>
    <lineage>
        <taxon>Bacteria</taxon>
        <taxon>Bacillati</taxon>
        <taxon>Actinomycetota</taxon>
        <taxon>Actinomycetes</taxon>
        <taxon>Micrococcales</taxon>
        <taxon>Microbacteriaceae</taxon>
        <taxon>Microbacterium</taxon>
    </lineage>
</organism>
<dbReference type="RefSeq" id="WP_350352003.1">
    <property type="nucleotide sequence ID" value="NZ_CP158357.1"/>
</dbReference>
<dbReference type="GO" id="GO:0006508">
    <property type="term" value="P:proteolysis"/>
    <property type="evidence" value="ECO:0007669"/>
    <property type="project" value="InterPro"/>
</dbReference>
<dbReference type="PANTHER" id="PTHR11731:SF193">
    <property type="entry name" value="DIPEPTIDYL PEPTIDASE 9"/>
    <property type="match status" value="1"/>
</dbReference>
<feature type="domain" description="Peptidase S9 prolyl oligopeptidase catalytic" evidence="1">
    <location>
        <begin position="572"/>
        <end position="755"/>
    </location>
</feature>
<dbReference type="SUPFAM" id="SSF53474">
    <property type="entry name" value="alpha/beta-Hydrolases"/>
    <property type="match status" value="1"/>
</dbReference>